<evidence type="ECO:0000256" key="2">
    <source>
        <dbReference type="ARBA" id="ARBA00022448"/>
    </source>
</evidence>
<dbReference type="STRING" id="364197.SAMN05216296_3087"/>
<evidence type="ECO:0000256" key="4">
    <source>
        <dbReference type="ARBA" id="ARBA00022764"/>
    </source>
</evidence>
<keyword evidence="2" id="KW-0813">Transport</keyword>
<gene>
    <name evidence="6" type="ORF">SAMN05216296_3087</name>
</gene>
<accession>A0A1H2HL19</accession>
<evidence type="ECO:0000256" key="5">
    <source>
        <dbReference type="SAM" id="SignalP"/>
    </source>
</evidence>
<dbReference type="GO" id="GO:0042597">
    <property type="term" value="C:periplasmic space"/>
    <property type="evidence" value="ECO:0007669"/>
    <property type="project" value="UniProtKB-SubCell"/>
</dbReference>
<dbReference type="GO" id="GO:0019808">
    <property type="term" value="F:polyamine binding"/>
    <property type="evidence" value="ECO:0007669"/>
    <property type="project" value="InterPro"/>
</dbReference>
<dbReference type="PRINTS" id="PR00909">
    <property type="entry name" value="SPERMDNBNDNG"/>
</dbReference>
<dbReference type="SUPFAM" id="SSF53850">
    <property type="entry name" value="Periplasmic binding protein-like II"/>
    <property type="match status" value="1"/>
</dbReference>
<proteinExistence type="predicted"/>
<dbReference type="GO" id="GO:0015846">
    <property type="term" value="P:polyamine transport"/>
    <property type="evidence" value="ECO:0007669"/>
    <property type="project" value="InterPro"/>
</dbReference>
<protein>
    <submittedName>
        <fullName evidence="6">Putrescine transport system substrate-binding protein</fullName>
    </submittedName>
</protein>
<dbReference type="OrthoDB" id="9769319at2"/>
<dbReference type="InterPro" id="IPR001188">
    <property type="entry name" value="Sperm_putr-bd"/>
</dbReference>
<dbReference type="Pfam" id="PF13416">
    <property type="entry name" value="SBP_bac_8"/>
    <property type="match status" value="1"/>
</dbReference>
<name>A0A1H2HL19_9PSED</name>
<evidence type="ECO:0000313" key="6">
    <source>
        <dbReference type="EMBL" id="SDU32543.1"/>
    </source>
</evidence>
<feature type="signal peptide" evidence="5">
    <location>
        <begin position="1"/>
        <end position="19"/>
    </location>
</feature>
<dbReference type="AlphaFoldDB" id="A0A1H2HL19"/>
<organism evidence="6 7">
    <name type="scientific">Pseudomonas pohangensis</name>
    <dbReference type="NCBI Taxonomy" id="364197"/>
    <lineage>
        <taxon>Bacteria</taxon>
        <taxon>Pseudomonadati</taxon>
        <taxon>Pseudomonadota</taxon>
        <taxon>Gammaproteobacteria</taxon>
        <taxon>Pseudomonadales</taxon>
        <taxon>Pseudomonadaceae</taxon>
        <taxon>Pseudomonas</taxon>
    </lineage>
</organism>
<dbReference type="PANTHER" id="PTHR30222:SF18">
    <property type="entry name" value="BIFUNCTIONAL POLYHYDROXYBUTYRATE SYNTHASE _ ABC TRANSPORTER PERIPLASMIC BINDING PROTEIN-RELATED"/>
    <property type="match status" value="1"/>
</dbReference>
<dbReference type="PIRSF" id="PIRSF019574">
    <property type="entry name" value="Periplasmic_polyamine_BP"/>
    <property type="match status" value="1"/>
</dbReference>
<evidence type="ECO:0000256" key="1">
    <source>
        <dbReference type="ARBA" id="ARBA00004418"/>
    </source>
</evidence>
<dbReference type="Gene3D" id="3.40.190.10">
    <property type="entry name" value="Periplasmic binding protein-like II"/>
    <property type="match status" value="2"/>
</dbReference>
<evidence type="ECO:0000256" key="3">
    <source>
        <dbReference type="ARBA" id="ARBA00022729"/>
    </source>
</evidence>
<feature type="chain" id="PRO_5009275827" evidence="5">
    <location>
        <begin position="20"/>
        <end position="352"/>
    </location>
</feature>
<keyword evidence="7" id="KW-1185">Reference proteome</keyword>
<dbReference type="EMBL" id="LT629785">
    <property type="protein sequence ID" value="SDU32543.1"/>
    <property type="molecule type" value="Genomic_DNA"/>
</dbReference>
<comment type="subcellular location">
    <subcellularLocation>
        <location evidence="1">Periplasm</location>
    </subcellularLocation>
</comment>
<sequence>MRRLIACLLITLLPSLASAEQTVLTVLNWNDYIDPQVLVDFEKETGIKIDYKTYGSAAEMKEMIDSVTAADIVVPTNPDLPGLIKEDKLLLLDQSKLPNSKNIDQSMLMKMLAFDAGNRYSIPYLWGAVGLAINTPQAEAAYGGKLPQSWSLVFDPEQVAKLSGCGVSYLDSVDDVMTSLMNYRGRILEDSSPRQILKAGKSLEAIKPDLRYIDSERYIEDLASGKLCVAISFVGDALAAADAGQPVEFVIPNEGATLFIDSLTILKSSQHQDAAYRFIDYLLRPDVIAKITVATLYPNANAAAIELLPESLRNRPGIVPDKATKRRLALLKALPEAQEKARDQAWSALLAK</sequence>
<reference evidence="7" key="1">
    <citation type="submission" date="2016-10" db="EMBL/GenBank/DDBJ databases">
        <authorList>
            <person name="Varghese N."/>
            <person name="Submissions S."/>
        </authorList>
    </citation>
    <scope>NUCLEOTIDE SEQUENCE [LARGE SCALE GENOMIC DNA]</scope>
    <source>
        <strain evidence="7">DSM 17875</strain>
    </source>
</reference>
<keyword evidence="4" id="KW-0574">Periplasm</keyword>
<dbReference type="Proteomes" id="UP000243232">
    <property type="component" value="Chromosome I"/>
</dbReference>
<evidence type="ECO:0000313" key="7">
    <source>
        <dbReference type="Proteomes" id="UP000243232"/>
    </source>
</evidence>
<dbReference type="InterPro" id="IPR006059">
    <property type="entry name" value="SBP"/>
</dbReference>
<dbReference type="PANTHER" id="PTHR30222">
    <property type="entry name" value="SPERMIDINE/PUTRESCINE-BINDING PERIPLASMIC PROTEIN"/>
    <property type="match status" value="1"/>
</dbReference>
<keyword evidence="3 5" id="KW-0732">Signal</keyword>
<dbReference type="RefSeq" id="WP_090197280.1">
    <property type="nucleotide sequence ID" value="NZ_LT629785.1"/>
</dbReference>